<evidence type="ECO:0000313" key="15">
    <source>
        <dbReference type="Proteomes" id="UP000199514"/>
    </source>
</evidence>
<dbReference type="RefSeq" id="WP_091508621.1">
    <property type="nucleotide sequence ID" value="NZ_FOLE01000002.1"/>
</dbReference>
<keyword evidence="6" id="KW-0631">Potassium channel</keyword>
<keyword evidence="8 13" id="KW-1133">Transmembrane helix</keyword>
<keyword evidence="4" id="KW-0633">Potassium transport</keyword>
<evidence type="ECO:0000256" key="2">
    <source>
        <dbReference type="ARBA" id="ARBA00006920"/>
    </source>
</evidence>
<comment type="subcellular location">
    <subcellularLocation>
        <location evidence="1">Membrane</location>
        <topology evidence="1">Multi-pass membrane protein</topology>
    </subcellularLocation>
</comment>
<dbReference type="OrthoDB" id="7626281at2"/>
<dbReference type="STRING" id="927664.SAMN05421780_102255"/>
<evidence type="ECO:0000256" key="10">
    <source>
        <dbReference type="ARBA" id="ARBA00023136"/>
    </source>
</evidence>
<keyword evidence="3" id="KW-0813">Transport</keyword>
<dbReference type="Proteomes" id="UP000199514">
    <property type="component" value="Unassembled WGS sequence"/>
</dbReference>
<keyword evidence="7" id="KW-0630">Potassium</keyword>
<evidence type="ECO:0000256" key="4">
    <source>
        <dbReference type="ARBA" id="ARBA00022538"/>
    </source>
</evidence>
<evidence type="ECO:0000256" key="6">
    <source>
        <dbReference type="ARBA" id="ARBA00022826"/>
    </source>
</evidence>
<evidence type="ECO:0000256" key="7">
    <source>
        <dbReference type="ARBA" id="ARBA00022958"/>
    </source>
</evidence>
<feature type="transmembrane region" description="Helical" evidence="13">
    <location>
        <begin position="12"/>
        <end position="31"/>
    </location>
</feature>
<evidence type="ECO:0000256" key="5">
    <source>
        <dbReference type="ARBA" id="ARBA00022692"/>
    </source>
</evidence>
<dbReference type="EMBL" id="FOLE01000002">
    <property type="protein sequence ID" value="SFC00726.1"/>
    <property type="molecule type" value="Genomic_DNA"/>
</dbReference>
<feature type="transmembrane region" description="Helical" evidence="13">
    <location>
        <begin position="157"/>
        <end position="177"/>
    </location>
</feature>
<dbReference type="AlphaFoldDB" id="A0A1I1FNZ9"/>
<evidence type="ECO:0000256" key="12">
    <source>
        <dbReference type="ARBA" id="ARBA00034430"/>
    </source>
</evidence>
<protein>
    <submittedName>
        <fullName evidence="14">Uncharacterized membrane protein</fullName>
    </submittedName>
</protein>
<keyword evidence="15" id="KW-1185">Reference proteome</keyword>
<dbReference type="GO" id="GO:0015252">
    <property type="term" value="F:proton channel activity"/>
    <property type="evidence" value="ECO:0007669"/>
    <property type="project" value="InterPro"/>
</dbReference>
<keyword evidence="9" id="KW-0406">Ion transport</keyword>
<evidence type="ECO:0000256" key="11">
    <source>
        <dbReference type="ARBA" id="ARBA00023303"/>
    </source>
</evidence>
<comment type="catalytic activity">
    <reaction evidence="12">
        <text>K(+)(in) = K(+)(out)</text>
        <dbReference type="Rhea" id="RHEA:29463"/>
        <dbReference type="ChEBI" id="CHEBI:29103"/>
    </reaction>
</comment>
<gene>
    <name evidence="14" type="ORF">SAMN05421780_102255</name>
</gene>
<proteinExistence type="inferred from homology"/>
<dbReference type="PANTHER" id="PTHR31462:SF5">
    <property type="entry name" value="ENDOSOMAL_LYSOSOMAL PROTON CHANNEL TMEM175"/>
    <property type="match status" value="1"/>
</dbReference>
<keyword evidence="5 13" id="KW-0812">Transmembrane</keyword>
<evidence type="ECO:0000313" key="14">
    <source>
        <dbReference type="EMBL" id="SFC00726.1"/>
    </source>
</evidence>
<dbReference type="Pfam" id="PF06736">
    <property type="entry name" value="TMEM175"/>
    <property type="match status" value="1"/>
</dbReference>
<evidence type="ECO:0000256" key="3">
    <source>
        <dbReference type="ARBA" id="ARBA00022448"/>
    </source>
</evidence>
<name>A0A1I1FNZ9_9BACT</name>
<comment type="similarity">
    <text evidence="2">Belongs to the TMEM175 family.</text>
</comment>
<dbReference type="GO" id="GO:0005267">
    <property type="term" value="F:potassium channel activity"/>
    <property type="evidence" value="ECO:0007669"/>
    <property type="project" value="UniProtKB-KW"/>
</dbReference>
<evidence type="ECO:0000256" key="1">
    <source>
        <dbReference type="ARBA" id="ARBA00004141"/>
    </source>
</evidence>
<evidence type="ECO:0000256" key="8">
    <source>
        <dbReference type="ARBA" id="ARBA00022989"/>
    </source>
</evidence>
<reference evidence="14 15" key="1">
    <citation type="submission" date="2016-10" db="EMBL/GenBank/DDBJ databases">
        <authorList>
            <person name="de Groot N.N."/>
        </authorList>
    </citation>
    <scope>NUCLEOTIDE SEQUENCE [LARGE SCALE GENOMIC DNA]</scope>
    <source>
        <strain evidence="14 15">DSM 6793</strain>
    </source>
</reference>
<feature type="transmembrane region" description="Helical" evidence="13">
    <location>
        <begin position="183"/>
        <end position="201"/>
    </location>
</feature>
<feature type="transmembrane region" description="Helical" evidence="13">
    <location>
        <begin position="51"/>
        <end position="69"/>
    </location>
</feature>
<evidence type="ECO:0000256" key="9">
    <source>
        <dbReference type="ARBA" id="ARBA00023065"/>
    </source>
</evidence>
<feature type="transmembrane region" description="Helical" evidence="13">
    <location>
        <begin position="117"/>
        <end position="137"/>
    </location>
</feature>
<feature type="transmembrane region" description="Helical" evidence="13">
    <location>
        <begin position="85"/>
        <end position="111"/>
    </location>
</feature>
<dbReference type="GO" id="GO:0016020">
    <property type="term" value="C:membrane"/>
    <property type="evidence" value="ECO:0007669"/>
    <property type="project" value="UniProtKB-SubCell"/>
</dbReference>
<evidence type="ECO:0000256" key="13">
    <source>
        <dbReference type="SAM" id="Phobius"/>
    </source>
</evidence>
<organism evidence="14 15">
    <name type="scientific">Flexibacter flexilis DSM 6793</name>
    <dbReference type="NCBI Taxonomy" id="927664"/>
    <lineage>
        <taxon>Bacteria</taxon>
        <taxon>Pseudomonadati</taxon>
        <taxon>Bacteroidota</taxon>
        <taxon>Cytophagia</taxon>
        <taxon>Cytophagales</taxon>
        <taxon>Flexibacteraceae</taxon>
        <taxon>Flexibacter</taxon>
    </lineage>
</organism>
<dbReference type="InterPro" id="IPR010617">
    <property type="entry name" value="TMEM175-like"/>
</dbReference>
<accession>A0A1I1FNZ9</accession>
<dbReference type="PANTHER" id="PTHR31462">
    <property type="entry name" value="ENDOSOMAL/LYSOSOMAL POTASSIUM CHANNEL TMEM175"/>
    <property type="match status" value="1"/>
</dbReference>
<sequence>MKESFKKEIAFERVLFFSDAIVAIAITLLALNLKLEIPSGQHLSFADLLRPWKTILAFVLSFINIANFWKTHHDFFIYINRLDRVLVLLNIAWLFLIVVLPFSTTVVSSYFGDSPAIFLYSLNVLLITILQNLIWDYAALRKNFLSPDIAPEQQRRYALMCNLDMANGAIAVVLSFFHPTLAFVLLFTKVPLFLIGALYILQERRKEIYRDGRPRSRPPF</sequence>
<keyword evidence="11" id="KW-0407">Ion channel</keyword>
<keyword evidence="10 13" id="KW-0472">Membrane</keyword>